<evidence type="ECO:0000313" key="3">
    <source>
        <dbReference type="Proteomes" id="UP000293433"/>
    </source>
</evidence>
<comment type="caution">
    <text evidence="2">The sequence shown here is derived from an EMBL/GenBank/DDBJ whole genome shotgun (WGS) entry which is preliminary data.</text>
</comment>
<dbReference type="EMBL" id="SGWV01000010">
    <property type="protein sequence ID" value="RZS52906.1"/>
    <property type="molecule type" value="Genomic_DNA"/>
</dbReference>
<reference evidence="2 3" key="1">
    <citation type="submission" date="2019-02" db="EMBL/GenBank/DDBJ databases">
        <title>Genomic Encyclopedia of Type Strains, Phase IV (KMG-IV): sequencing the most valuable type-strain genomes for metagenomic binning, comparative biology and taxonomic classification.</title>
        <authorList>
            <person name="Goeker M."/>
        </authorList>
    </citation>
    <scope>NUCLEOTIDE SEQUENCE [LARGE SCALE GENOMIC DNA]</scope>
    <source>
        <strain evidence="2 3">DSM 10617</strain>
    </source>
</reference>
<feature type="signal peptide" evidence="1">
    <location>
        <begin position="1"/>
        <end position="21"/>
    </location>
</feature>
<proteinExistence type="predicted"/>
<name>A0A4Q7LEL6_9BURK</name>
<sequence length="289" mass="29252">MQRFIKLSAVTAAIIAAPAFAAVDVSGNIELDNTYYADAQDQLTQTGRVELNFAGKKEVGSAYVAAKGTIEAGKAGADAVADMWVEGGTSAFAVRMGRFEATDMFVPGKDTLVVGGVGYNGNTLRGRRGASEPHVMVTGKLGAAASFELGLIETNTVGTDTNFGVRPVVAFGAGPATIKLAAEKLQGAADTGFALTAGLPLGGAAINVNYSQMGDANGYGVNATIGAFGVGAAAGEDAAGNKGNYVFAAYTVPFFVPEASMTFAVSSGKNAAAGSAKDTGLRVRVNYSF</sequence>
<organism evidence="2 3">
    <name type="scientific">Sphaerotilus mobilis</name>
    <dbReference type="NCBI Taxonomy" id="47994"/>
    <lineage>
        <taxon>Bacteria</taxon>
        <taxon>Pseudomonadati</taxon>
        <taxon>Pseudomonadota</taxon>
        <taxon>Betaproteobacteria</taxon>
        <taxon>Burkholderiales</taxon>
        <taxon>Sphaerotilaceae</taxon>
        <taxon>Sphaerotilus</taxon>
    </lineage>
</organism>
<evidence type="ECO:0000256" key="1">
    <source>
        <dbReference type="SAM" id="SignalP"/>
    </source>
</evidence>
<keyword evidence="1" id="KW-0732">Signal</keyword>
<keyword evidence="3" id="KW-1185">Reference proteome</keyword>
<feature type="chain" id="PRO_5020598971" evidence="1">
    <location>
        <begin position="22"/>
        <end position="289"/>
    </location>
</feature>
<protein>
    <submittedName>
        <fullName evidence="2">Raffinose porin</fullName>
    </submittedName>
</protein>
<gene>
    <name evidence="2" type="ORF">EV685_2527</name>
</gene>
<dbReference type="Proteomes" id="UP000293433">
    <property type="component" value="Unassembled WGS sequence"/>
</dbReference>
<accession>A0A4Q7LEL6</accession>
<evidence type="ECO:0000313" key="2">
    <source>
        <dbReference type="EMBL" id="RZS52906.1"/>
    </source>
</evidence>
<dbReference type="AlphaFoldDB" id="A0A4Q7LEL6"/>